<proteinExistence type="predicted"/>
<reference evidence="1 2" key="1">
    <citation type="journal article" date="2021" name="BMC Genomics">
        <title>Datura genome reveals duplications of psychoactive alkaloid biosynthetic genes and high mutation rate following tissue culture.</title>
        <authorList>
            <person name="Rajewski A."/>
            <person name="Carter-House D."/>
            <person name="Stajich J."/>
            <person name="Litt A."/>
        </authorList>
    </citation>
    <scope>NUCLEOTIDE SEQUENCE [LARGE SCALE GENOMIC DNA]</scope>
    <source>
        <strain evidence="1">AR-01</strain>
    </source>
</reference>
<accession>A0ABS8S1I0</accession>
<keyword evidence="2" id="KW-1185">Reference proteome</keyword>
<protein>
    <submittedName>
        <fullName evidence="1">Uncharacterized protein</fullName>
    </submittedName>
</protein>
<name>A0ABS8S1I0_DATST</name>
<evidence type="ECO:0000313" key="1">
    <source>
        <dbReference type="EMBL" id="MCD7452684.1"/>
    </source>
</evidence>
<dbReference type="Proteomes" id="UP000823775">
    <property type="component" value="Unassembled WGS sequence"/>
</dbReference>
<evidence type="ECO:0000313" key="2">
    <source>
        <dbReference type="Proteomes" id="UP000823775"/>
    </source>
</evidence>
<sequence length="218" mass="25466">MESKTRDFSACWSKVHSMIWHLGTGVVSFVRQDMFLLENPVTFRILKLLLFNLRFGGDGFEDMSKIYCYKILFGQQEPRNNMVMEQQPSQLFELLVKVIVSTGRDQHLQQSHNHNSTNNDNRPTTTYRPLVMDLIYTECIHQFRSCLDRYRKKEGNRITTASTIVFHSVMELKSKDTRSTPSRFGSLMDVRLTSHYFYAKSHFHVGTSLNILEYFSGT</sequence>
<dbReference type="EMBL" id="JACEIK010000218">
    <property type="protein sequence ID" value="MCD7452684.1"/>
    <property type="molecule type" value="Genomic_DNA"/>
</dbReference>
<organism evidence="1 2">
    <name type="scientific">Datura stramonium</name>
    <name type="common">Jimsonweed</name>
    <name type="synonym">Common thornapple</name>
    <dbReference type="NCBI Taxonomy" id="4076"/>
    <lineage>
        <taxon>Eukaryota</taxon>
        <taxon>Viridiplantae</taxon>
        <taxon>Streptophyta</taxon>
        <taxon>Embryophyta</taxon>
        <taxon>Tracheophyta</taxon>
        <taxon>Spermatophyta</taxon>
        <taxon>Magnoliopsida</taxon>
        <taxon>eudicotyledons</taxon>
        <taxon>Gunneridae</taxon>
        <taxon>Pentapetalae</taxon>
        <taxon>asterids</taxon>
        <taxon>lamiids</taxon>
        <taxon>Solanales</taxon>
        <taxon>Solanaceae</taxon>
        <taxon>Solanoideae</taxon>
        <taxon>Datureae</taxon>
        <taxon>Datura</taxon>
    </lineage>
</organism>
<comment type="caution">
    <text evidence="1">The sequence shown here is derived from an EMBL/GenBank/DDBJ whole genome shotgun (WGS) entry which is preliminary data.</text>
</comment>
<gene>
    <name evidence="1" type="ORF">HAX54_017744</name>
</gene>